<dbReference type="EMBL" id="JYLF01000011">
    <property type="protein sequence ID" value="KMN11966.1"/>
    <property type="molecule type" value="Genomic_DNA"/>
</dbReference>
<evidence type="ECO:0000313" key="3">
    <source>
        <dbReference type="Proteomes" id="UP000036325"/>
    </source>
</evidence>
<dbReference type="PATRIC" id="fig|1608994.3.peg.186"/>
<dbReference type="AlphaFoldDB" id="A0A0J6LC77"/>
<keyword evidence="1" id="KW-0732">Signal</keyword>
<organism evidence="2 3">
    <name type="scientific">Pseudomonas weihenstephanensis</name>
    <dbReference type="NCBI Taxonomy" id="1608994"/>
    <lineage>
        <taxon>Bacteria</taxon>
        <taxon>Pseudomonadati</taxon>
        <taxon>Pseudomonadota</taxon>
        <taxon>Gammaproteobacteria</taxon>
        <taxon>Pseudomonadales</taxon>
        <taxon>Pseudomonadaceae</taxon>
        <taxon>Pseudomonas</taxon>
    </lineage>
</organism>
<accession>A0A0J6LC77</accession>
<feature type="chain" id="PRO_5005277297" description="PXPV repeat-containing protein" evidence="1">
    <location>
        <begin position="24"/>
        <end position="116"/>
    </location>
</feature>
<proteinExistence type="predicted"/>
<protein>
    <recommendedName>
        <fullName evidence="4">PXPV repeat-containing protein</fullName>
    </recommendedName>
</protein>
<name>A0A0J6LC77_9PSED</name>
<evidence type="ECO:0000256" key="1">
    <source>
        <dbReference type="SAM" id="SignalP"/>
    </source>
</evidence>
<evidence type="ECO:0008006" key="4">
    <source>
        <dbReference type="Google" id="ProtNLM"/>
    </source>
</evidence>
<sequence length="116" mass="12589">MLRSIPKVALLIGALAVAGQASAHGRWGPGPALFGAVVGGAIIGSVISSHDQRPVYVQQPVYAQPPPVYVQAPPVYYQPQPVYVPPPQPVYYQGYYGRPQPVYYGPPRGYYGPPRW</sequence>
<gene>
    <name evidence="2" type="ORF">TU86_20140</name>
</gene>
<reference evidence="2 3" key="1">
    <citation type="submission" date="2015-02" db="EMBL/GenBank/DDBJ databases">
        <title>Pseudomonas helleri sp. nov. and Pseudomonas weihenstephanensis sp. nov., isolated from raw cows milk.</title>
        <authorList>
            <person name="von Neubeck M."/>
            <person name="Huptas C."/>
            <person name="Wenning M."/>
            <person name="Scherer S."/>
        </authorList>
    </citation>
    <scope>NUCLEOTIDE SEQUENCE [LARGE SCALE GENOMIC DNA]</scope>
    <source>
        <strain evidence="2 3">DSM 29166</strain>
    </source>
</reference>
<evidence type="ECO:0000313" key="2">
    <source>
        <dbReference type="EMBL" id="KMN11966.1"/>
    </source>
</evidence>
<dbReference type="STRING" id="1608994.TU86_20140"/>
<feature type="signal peptide" evidence="1">
    <location>
        <begin position="1"/>
        <end position="23"/>
    </location>
</feature>
<dbReference type="RefSeq" id="WP_048366082.1">
    <property type="nucleotide sequence ID" value="NZ_JYLF01000011.1"/>
</dbReference>
<comment type="caution">
    <text evidence="2">The sequence shown here is derived from an EMBL/GenBank/DDBJ whole genome shotgun (WGS) entry which is preliminary data.</text>
</comment>
<dbReference type="Proteomes" id="UP000036325">
    <property type="component" value="Unassembled WGS sequence"/>
</dbReference>